<sequence length="254" mass="29118">MFSSSPFPELTFSPDVFITPNLLFDDEKDCVCFNYNQTNTNPLTSNGCLFHSPPIMDNISTVRQDFVTLQQKVSDEDYYDLLEHKKTKKDGHSKIYTAQGPRDRRVRLSIEISQKFFCLQDLLGFDKASKTLDWLFTKSKKAIKELVEETNCYSSSTTNDQSKARFLESIKEDSDEGKLGQKKKLVVKCVDGKKKKMTQKSVAGAQENHEREQSRAMARARARERTRGKMNAKKLNDNLILVPNEFGCQVDFDN</sequence>
<comment type="subcellular location">
    <subcellularLocation>
        <location evidence="1">Nucleus</location>
    </subcellularLocation>
</comment>
<evidence type="ECO:0000256" key="4">
    <source>
        <dbReference type="ARBA" id="ARBA00023125"/>
    </source>
</evidence>
<dbReference type="GO" id="GO:0043565">
    <property type="term" value="F:sequence-specific DNA binding"/>
    <property type="evidence" value="ECO:0007669"/>
    <property type="project" value="TreeGrafter"/>
</dbReference>
<dbReference type="InterPro" id="IPR017887">
    <property type="entry name" value="TF_TCP_subgr"/>
</dbReference>
<organism evidence="9">
    <name type="scientific">Bidens pilosa</name>
    <name type="common">Hairy beggarticks</name>
    <name type="synonym">Cobbler's pegs</name>
    <dbReference type="NCBI Taxonomy" id="42337"/>
    <lineage>
        <taxon>Eukaryota</taxon>
        <taxon>Viridiplantae</taxon>
        <taxon>Streptophyta</taxon>
        <taxon>Embryophyta</taxon>
        <taxon>Tracheophyta</taxon>
        <taxon>Spermatophyta</taxon>
        <taxon>Magnoliopsida</taxon>
        <taxon>eudicotyledons</taxon>
        <taxon>Gunneridae</taxon>
        <taxon>Pentapetalae</taxon>
        <taxon>asterids</taxon>
        <taxon>campanulids</taxon>
        <taxon>Asterales</taxon>
        <taxon>Asteraceae</taxon>
        <taxon>Asteroideae</taxon>
        <taxon>Heliantheae alliance</taxon>
        <taxon>Coreopsideae</taxon>
        <taxon>Bidens</taxon>
    </lineage>
</organism>
<dbReference type="PROSITE" id="PS51370">
    <property type="entry name" value="R"/>
    <property type="match status" value="1"/>
</dbReference>
<keyword evidence="4" id="KW-0238">DNA-binding</keyword>
<dbReference type="InterPro" id="IPR005333">
    <property type="entry name" value="Transcription_factor_TCP"/>
</dbReference>
<proteinExistence type="predicted"/>
<keyword evidence="6" id="KW-0539">Nucleus</keyword>
<dbReference type="GO" id="GO:0005634">
    <property type="term" value="C:nucleus"/>
    <property type="evidence" value="ECO:0007669"/>
    <property type="project" value="UniProtKB-SubCell"/>
</dbReference>
<dbReference type="GO" id="GO:2000032">
    <property type="term" value="P:regulation of secondary shoot formation"/>
    <property type="evidence" value="ECO:0007669"/>
    <property type="project" value="TreeGrafter"/>
</dbReference>
<dbReference type="Pfam" id="PF03634">
    <property type="entry name" value="TCP"/>
    <property type="match status" value="1"/>
</dbReference>
<keyword evidence="5" id="KW-0804">Transcription</keyword>
<evidence type="ECO:0000256" key="3">
    <source>
        <dbReference type="ARBA" id="ARBA00023015"/>
    </source>
</evidence>
<evidence type="ECO:0000256" key="5">
    <source>
        <dbReference type="ARBA" id="ARBA00023163"/>
    </source>
</evidence>
<dbReference type="EMBL" id="MG593504">
    <property type="protein sequence ID" value="AXM05089.1"/>
    <property type="molecule type" value="Genomic_DNA"/>
</dbReference>
<keyword evidence="3" id="KW-0805">Transcription regulation</keyword>
<accession>A0A346D3S1</accession>
<dbReference type="InterPro" id="IPR017888">
    <property type="entry name" value="CYC/TB1_R_domain"/>
</dbReference>
<evidence type="ECO:0000256" key="6">
    <source>
        <dbReference type="ARBA" id="ARBA00023242"/>
    </source>
</evidence>
<evidence type="ECO:0000313" key="9">
    <source>
        <dbReference type="EMBL" id="AXM05089.1"/>
    </source>
</evidence>
<name>A0A346D3S1_BIDPI</name>
<evidence type="ECO:0000259" key="7">
    <source>
        <dbReference type="PROSITE" id="PS51369"/>
    </source>
</evidence>
<feature type="domain" description="R" evidence="8">
    <location>
        <begin position="212"/>
        <end position="229"/>
    </location>
</feature>
<dbReference type="PANTHER" id="PTHR31072:SF224">
    <property type="entry name" value="TRANSCRIPTION FACTOR TCP1"/>
    <property type="match status" value="1"/>
</dbReference>
<dbReference type="GO" id="GO:0003700">
    <property type="term" value="F:DNA-binding transcription factor activity"/>
    <property type="evidence" value="ECO:0007669"/>
    <property type="project" value="InterPro"/>
</dbReference>
<protein>
    <submittedName>
        <fullName evidence="9">Cycloidea-like protein</fullName>
    </submittedName>
</protein>
<dbReference type="AlphaFoldDB" id="A0A346D3S1"/>
<dbReference type="PROSITE" id="PS51369">
    <property type="entry name" value="TCP"/>
    <property type="match status" value="1"/>
</dbReference>
<evidence type="ECO:0000256" key="1">
    <source>
        <dbReference type="ARBA" id="ARBA00004123"/>
    </source>
</evidence>
<evidence type="ECO:0000259" key="8">
    <source>
        <dbReference type="PROSITE" id="PS51370"/>
    </source>
</evidence>
<feature type="domain" description="TCP" evidence="7">
    <location>
        <begin position="88"/>
        <end position="146"/>
    </location>
</feature>
<reference evidence="9" key="1">
    <citation type="journal article" date="2018" name="Front. Plant Sci.">
        <title>Patterning the Asteraceae Capitulum: Duplications and Differential Expression of the Flower Symmetry CYC2-Like Genes.</title>
        <authorList>
            <person name="Chen J."/>
            <person name="Shen C.Z."/>
            <person name="Guo Y.P."/>
            <person name="Rao G.Y."/>
        </authorList>
    </citation>
    <scope>NUCLEOTIDE SEQUENCE</scope>
</reference>
<keyword evidence="2" id="KW-0217">Developmental protein</keyword>
<dbReference type="PANTHER" id="PTHR31072">
    <property type="entry name" value="TRANSCRIPTION FACTOR TCP4-RELATED"/>
    <property type="match status" value="1"/>
</dbReference>
<evidence type="ECO:0000256" key="2">
    <source>
        <dbReference type="ARBA" id="ARBA00022473"/>
    </source>
</evidence>